<dbReference type="Proteomes" id="UP000789525">
    <property type="component" value="Unassembled WGS sequence"/>
</dbReference>
<name>A0ACA9R5T4_9GLOM</name>
<feature type="non-terminal residue" evidence="1">
    <location>
        <position position="65"/>
    </location>
</feature>
<reference evidence="1" key="1">
    <citation type="submission" date="2021-06" db="EMBL/GenBank/DDBJ databases">
        <authorList>
            <person name="Kallberg Y."/>
            <person name="Tangrot J."/>
            <person name="Rosling A."/>
        </authorList>
    </citation>
    <scope>NUCLEOTIDE SEQUENCE</scope>
    <source>
        <strain evidence="1">CL356</strain>
    </source>
</reference>
<accession>A0ACA9R5T4</accession>
<keyword evidence="2" id="KW-1185">Reference proteome</keyword>
<gene>
    <name evidence="1" type="ORF">ACOLOM_LOCUS14178</name>
</gene>
<proteinExistence type="predicted"/>
<sequence>KLSIIDASILPVCPSTHITSTMYAVAEKPHKVLATPSGVMWVDGQTGRMLASMMDNFFVPYTSKS</sequence>
<organism evidence="1 2">
    <name type="scientific">Acaulospora colombiana</name>
    <dbReference type="NCBI Taxonomy" id="27376"/>
    <lineage>
        <taxon>Eukaryota</taxon>
        <taxon>Fungi</taxon>
        <taxon>Fungi incertae sedis</taxon>
        <taxon>Mucoromycota</taxon>
        <taxon>Glomeromycotina</taxon>
        <taxon>Glomeromycetes</taxon>
        <taxon>Diversisporales</taxon>
        <taxon>Acaulosporaceae</taxon>
        <taxon>Acaulospora</taxon>
    </lineage>
</organism>
<evidence type="ECO:0000313" key="1">
    <source>
        <dbReference type="EMBL" id="CAG8777726.1"/>
    </source>
</evidence>
<evidence type="ECO:0000313" key="2">
    <source>
        <dbReference type="Proteomes" id="UP000789525"/>
    </source>
</evidence>
<dbReference type="EMBL" id="CAJVPT010069211">
    <property type="protein sequence ID" value="CAG8777726.1"/>
    <property type="molecule type" value="Genomic_DNA"/>
</dbReference>
<feature type="non-terminal residue" evidence="1">
    <location>
        <position position="1"/>
    </location>
</feature>
<protein>
    <submittedName>
        <fullName evidence="1">6134_t:CDS:1</fullName>
    </submittedName>
</protein>
<comment type="caution">
    <text evidence="1">The sequence shown here is derived from an EMBL/GenBank/DDBJ whole genome shotgun (WGS) entry which is preliminary data.</text>
</comment>